<accession>A0A0T8UCX1</accession>
<evidence type="ECO:0000313" key="2">
    <source>
        <dbReference type="Proteomes" id="UP000041827"/>
    </source>
</evidence>
<dbReference type="Proteomes" id="UP000041827">
    <property type="component" value="Unassembled WGS sequence"/>
</dbReference>
<reference evidence="2" key="1">
    <citation type="submission" date="2015-03" db="EMBL/GenBank/DDBJ databases">
        <authorList>
            <consortium name="Pathogen Informatics"/>
        </authorList>
    </citation>
    <scope>NUCLEOTIDE SEQUENCE [LARGE SCALE GENOMIC DNA]</scope>
    <source>
        <strain evidence="2">SMRU2248</strain>
    </source>
</reference>
<sequence>MKLKLCIIGFFFCLIATIGLVTISDTEIPIPLPIDGAFSIQGKSNLSNNEIYEMVRDLSKTEKVTIYKPIVQSSGQLKYVNFDDVNNEQLKSAPIIGMYYTLGKMDVDSLKPLTMTGL</sequence>
<evidence type="ECO:0000313" key="1">
    <source>
        <dbReference type="EMBL" id="CKB11899.1"/>
    </source>
</evidence>
<proteinExistence type="predicted"/>
<gene>
    <name evidence="1" type="ORF">ERS021757_01663</name>
</gene>
<dbReference type="AlphaFoldDB" id="A0A0T8UCX1"/>
<name>A0A0T8UCX1_9STRE</name>
<dbReference type="EMBL" id="CMJT01000017">
    <property type="protein sequence ID" value="CKB11899.1"/>
    <property type="molecule type" value="Genomic_DNA"/>
</dbReference>
<protein>
    <submittedName>
        <fullName evidence="1">ABC transporter permease</fullName>
    </submittedName>
</protein>
<organism evidence="1 2">
    <name type="scientific">Streptococcus pseudopneumoniae</name>
    <dbReference type="NCBI Taxonomy" id="257758"/>
    <lineage>
        <taxon>Bacteria</taxon>
        <taxon>Bacillati</taxon>
        <taxon>Bacillota</taxon>
        <taxon>Bacilli</taxon>
        <taxon>Lactobacillales</taxon>
        <taxon>Streptococcaceae</taxon>
        <taxon>Streptococcus</taxon>
    </lineage>
</organism>